<organism evidence="2 3">
    <name type="scientific">Candidatus Stercoripulliclostridium merdipullorum</name>
    <dbReference type="NCBI Taxonomy" id="2840952"/>
    <lineage>
        <taxon>Bacteria</taxon>
        <taxon>Bacillati</taxon>
        <taxon>Bacillota</taxon>
        <taxon>Clostridia</taxon>
        <taxon>Eubacteriales</taxon>
        <taxon>Candidatus Stercoripulliclostridium</taxon>
    </lineage>
</organism>
<keyword evidence="1" id="KW-0175">Coiled coil</keyword>
<reference evidence="2" key="1">
    <citation type="submission" date="2020-10" db="EMBL/GenBank/DDBJ databases">
        <authorList>
            <person name="Gilroy R."/>
        </authorList>
    </citation>
    <scope>NUCLEOTIDE SEQUENCE</scope>
    <source>
        <strain evidence="2">23406</strain>
    </source>
</reference>
<dbReference type="EMBL" id="DVOH01000038">
    <property type="protein sequence ID" value="HIV00509.1"/>
    <property type="molecule type" value="Genomic_DNA"/>
</dbReference>
<evidence type="ECO:0008006" key="4">
    <source>
        <dbReference type="Google" id="ProtNLM"/>
    </source>
</evidence>
<sequence length="148" mass="17037">MEDVEDLLLQLEQELNEGKKSLFGGGVTVDAETMYGIIDRIRAALPEMIREAKYIVQTNEKRRQEETLRAQNLIQAAQARADEMLNEHAIIQQAQREADAIRAQAMDYKVQVERKIRQELTDLLAETESVLSDALNIIHRSQLKYDNR</sequence>
<protein>
    <recommendedName>
        <fullName evidence="4">ATPase</fullName>
    </recommendedName>
</protein>
<name>A0A9D1NCE2_9FIRM</name>
<accession>A0A9D1NCE2</accession>
<evidence type="ECO:0000313" key="3">
    <source>
        <dbReference type="Proteomes" id="UP000886891"/>
    </source>
</evidence>
<proteinExistence type="predicted"/>
<dbReference type="Proteomes" id="UP000886891">
    <property type="component" value="Unassembled WGS sequence"/>
</dbReference>
<evidence type="ECO:0000256" key="1">
    <source>
        <dbReference type="SAM" id="Coils"/>
    </source>
</evidence>
<dbReference type="AlphaFoldDB" id="A0A9D1NCE2"/>
<gene>
    <name evidence="2" type="ORF">IAB14_05290</name>
</gene>
<feature type="coiled-coil region" evidence="1">
    <location>
        <begin position="67"/>
        <end position="111"/>
    </location>
</feature>
<evidence type="ECO:0000313" key="2">
    <source>
        <dbReference type="EMBL" id="HIV00509.1"/>
    </source>
</evidence>
<comment type="caution">
    <text evidence="2">The sequence shown here is derived from an EMBL/GenBank/DDBJ whole genome shotgun (WGS) entry which is preliminary data.</text>
</comment>
<reference evidence="2" key="2">
    <citation type="journal article" date="2021" name="PeerJ">
        <title>Extensive microbial diversity within the chicken gut microbiome revealed by metagenomics and culture.</title>
        <authorList>
            <person name="Gilroy R."/>
            <person name="Ravi A."/>
            <person name="Getino M."/>
            <person name="Pursley I."/>
            <person name="Horton D.L."/>
            <person name="Alikhan N.F."/>
            <person name="Baker D."/>
            <person name="Gharbi K."/>
            <person name="Hall N."/>
            <person name="Watson M."/>
            <person name="Adriaenssens E.M."/>
            <person name="Foster-Nyarko E."/>
            <person name="Jarju S."/>
            <person name="Secka A."/>
            <person name="Antonio M."/>
            <person name="Oren A."/>
            <person name="Chaudhuri R.R."/>
            <person name="La Ragione R."/>
            <person name="Hildebrand F."/>
            <person name="Pallen M.J."/>
        </authorList>
    </citation>
    <scope>NUCLEOTIDE SEQUENCE</scope>
    <source>
        <strain evidence="2">23406</strain>
    </source>
</reference>